<dbReference type="SUPFAM" id="SSF56574">
    <property type="entry name" value="Serpins"/>
    <property type="match status" value="1"/>
</dbReference>
<dbReference type="PANTHER" id="PTHR11461:SF27">
    <property type="entry name" value="SERPIN H1"/>
    <property type="match status" value="1"/>
</dbReference>
<dbReference type="InterPro" id="IPR023795">
    <property type="entry name" value="Serpin_CS"/>
</dbReference>
<dbReference type="FunFam" id="3.30.497.10:FF:000034">
    <property type="entry name" value="SERPINH1 isoform 13"/>
    <property type="match status" value="1"/>
</dbReference>
<evidence type="ECO:0000256" key="9">
    <source>
        <dbReference type="ARBA" id="ARBA00030441"/>
    </source>
</evidence>
<feature type="domain" description="Serpin" evidence="12">
    <location>
        <begin position="39"/>
        <end position="396"/>
    </location>
</feature>
<dbReference type="InterPro" id="IPR023796">
    <property type="entry name" value="Serpin_dom"/>
</dbReference>
<dbReference type="GO" id="GO:0030199">
    <property type="term" value="P:collagen fibril organization"/>
    <property type="evidence" value="ECO:0007669"/>
    <property type="project" value="TreeGrafter"/>
</dbReference>
<keyword evidence="7" id="KW-0143">Chaperone</keyword>
<dbReference type="GO" id="GO:0005615">
    <property type="term" value="C:extracellular space"/>
    <property type="evidence" value="ECO:0007669"/>
    <property type="project" value="InterPro"/>
</dbReference>
<name>A0AAN8KP39_9TELE</name>
<sequence>MWVTFVALCLLAIVASGEDKKKLSSHATTMADQSANLAFSLYHTVAKEKGLDNILISPVVVASSLGMVALGAKASTASQVKSVLSADALKDEHLHTGLSELLTEVSDPKTRNVTWKISNRLYGPSSVTFAEDFVKSSKKHYNYDHLKINLRDKRSAVNSINEWAAKSTDGKLPEITKDVQNADGATIANAMFFKPHWDEKFHEKMVDNRGFLVTRSFTVSVPMMHRTGLYKFHDDTDNGLFVLDMPLGQKQSSLVFIMPYHLEPLERLEKLLTRKQLETWMGKMEERAVAISLPKISVEVSHNLQKTLGELGLTEAVDKTKADLSNISGKKDLYLSNVFHASAMEWDIEGNPFDTSIFGSEKLRNPKLFYADHPFIFLVKDNKTNSILFIGRMVRPKGDKMRDEL</sequence>
<keyword evidence="6" id="KW-0325">Glycoprotein</keyword>
<organism evidence="13 14">
    <name type="scientific">Coregonus suidteri</name>
    <dbReference type="NCBI Taxonomy" id="861788"/>
    <lineage>
        <taxon>Eukaryota</taxon>
        <taxon>Metazoa</taxon>
        <taxon>Chordata</taxon>
        <taxon>Craniata</taxon>
        <taxon>Vertebrata</taxon>
        <taxon>Euteleostomi</taxon>
        <taxon>Actinopterygii</taxon>
        <taxon>Neopterygii</taxon>
        <taxon>Teleostei</taxon>
        <taxon>Protacanthopterygii</taxon>
        <taxon>Salmoniformes</taxon>
        <taxon>Salmonidae</taxon>
        <taxon>Coregoninae</taxon>
        <taxon>Coregonus</taxon>
    </lineage>
</organism>
<evidence type="ECO:0000256" key="2">
    <source>
        <dbReference type="ARBA" id="ARBA00009500"/>
    </source>
</evidence>
<evidence type="ECO:0000256" key="11">
    <source>
        <dbReference type="SAM" id="SignalP"/>
    </source>
</evidence>
<comment type="caution">
    <text evidence="13">The sequence shown here is derived from an EMBL/GenBank/DDBJ whole genome shotgun (WGS) entry which is preliminary data.</text>
</comment>
<evidence type="ECO:0000256" key="7">
    <source>
        <dbReference type="ARBA" id="ARBA00023186"/>
    </source>
</evidence>
<dbReference type="Pfam" id="PF00079">
    <property type="entry name" value="Serpin"/>
    <property type="match status" value="1"/>
</dbReference>
<dbReference type="InterPro" id="IPR000215">
    <property type="entry name" value="Serpin_fam"/>
</dbReference>
<dbReference type="GO" id="GO:0005788">
    <property type="term" value="C:endoplasmic reticulum lumen"/>
    <property type="evidence" value="ECO:0007669"/>
    <property type="project" value="UniProtKB-SubCell"/>
</dbReference>
<evidence type="ECO:0000313" key="13">
    <source>
        <dbReference type="EMBL" id="KAK6296087.1"/>
    </source>
</evidence>
<feature type="chain" id="PRO_5042826448" description="Serpin H1" evidence="11">
    <location>
        <begin position="18"/>
        <end position="405"/>
    </location>
</feature>
<evidence type="ECO:0000256" key="3">
    <source>
        <dbReference type="ARBA" id="ARBA00013551"/>
    </source>
</evidence>
<keyword evidence="4 11" id="KW-0732">Signal</keyword>
<keyword evidence="14" id="KW-1185">Reference proteome</keyword>
<dbReference type="AlphaFoldDB" id="A0AAN8KP39"/>
<protein>
    <recommendedName>
        <fullName evidence="3">Serpin H1</fullName>
    </recommendedName>
    <alternativeName>
        <fullName evidence="9">Collagen-binding protein</fullName>
    </alternativeName>
</protein>
<dbReference type="PANTHER" id="PTHR11461">
    <property type="entry name" value="SERINE PROTEASE INHIBITOR, SERPIN"/>
    <property type="match status" value="1"/>
</dbReference>
<dbReference type="GO" id="GO:0004867">
    <property type="term" value="F:serine-type endopeptidase inhibitor activity"/>
    <property type="evidence" value="ECO:0007669"/>
    <property type="project" value="InterPro"/>
</dbReference>
<dbReference type="Gene3D" id="3.30.497.10">
    <property type="entry name" value="Antithrombin, subunit I, domain 2"/>
    <property type="match status" value="1"/>
</dbReference>
<comment type="similarity">
    <text evidence="2 10">Belongs to the serpin family.</text>
</comment>
<dbReference type="InterPro" id="IPR042178">
    <property type="entry name" value="Serpin_sf_1"/>
</dbReference>
<keyword evidence="5" id="KW-0256">Endoplasmic reticulum</keyword>
<dbReference type="InterPro" id="IPR042185">
    <property type="entry name" value="Serpin_sf_2"/>
</dbReference>
<evidence type="ECO:0000313" key="14">
    <source>
        <dbReference type="Proteomes" id="UP001356427"/>
    </source>
</evidence>
<dbReference type="SMART" id="SM00093">
    <property type="entry name" value="SERPIN"/>
    <property type="match status" value="1"/>
</dbReference>
<reference evidence="13 14" key="1">
    <citation type="submission" date="2021-04" db="EMBL/GenBank/DDBJ databases">
        <authorList>
            <person name="De Guttry C."/>
            <person name="Zahm M."/>
            <person name="Klopp C."/>
            <person name="Cabau C."/>
            <person name="Louis A."/>
            <person name="Berthelot C."/>
            <person name="Parey E."/>
            <person name="Roest Crollius H."/>
            <person name="Montfort J."/>
            <person name="Robinson-Rechavi M."/>
            <person name="Bucao C."/>
            <person name="Bouchez O."/>
            <person name="Gislard M."/>
            <person name="Lluch J."/>
            <person name="Milhes M."/>
            <person name="Lampietro C."/>
            <person name="Lopez Roques C."/>
            <person name="Donnadieu C."/>
            <person name="Braasch I."/>
            <person name="Desvignes T."/>
            <person name="Postlethwait J."/>
            <person name="Bobe J."/>
            <person name="Wedekind C."/>
            <person name="Guiguen Y."/>
        </authorList>
    </citation>
    <scope>NUCLEOTIDE SEQUENCE [LARGE SCALE GENOMIC DNA]</scope>
    <source>
        <strain evidence="13">Cs_M1</strain>
        <tissue evidence="13">Blood</tissue>
    </source>
</reference>
<evidence type="ECO:0000256" key="10">
    <source>
        <dbReference type="RuleBase" id="RU000411"/>
    </source>
</evidence>
<comment type="subcellular location">
    <subcellularLocation>
        <location evidence="1">Endoplasmic reticulum lumen</location>
    </subcellularLocation>
</comment>
<comment type="function">
    <text evidence="8">Binds specifically to collagen. Could be involved as a chaperone in the biosynthetic pathway of collagen.</text>
</comment>
<evidence type="ECO:0000256" key="6">
    <source>
        <dbReference type="ARBA" id="ARBA00023180"/>
    </source>
</evidence>
<dbReference type="PROSITE" id="PS00284">
    <property type="entry name" value="SERPIN"/>
    <property type="match status" value="1"/>
</dbReference>
<dbReference type="InterPro" id="IPR036186">
    <property type="entry name" value="Serpin_sf"/>
</dbReference>
<dbReference type="Gene3D" id="2.30.39.10">
    <property type="entry name" value="Alpha-1-antitrypsin, domain 1"/>
    <property type="match status" value="1"/>
</dbReference>
<dbReference type="EMBL" id="JAGTTL010000033">
    <property type="protein sequence ID" value="KAK6296087.1"/>
    <property type="molecule type" value="Genomic_DNA"/>
</dbReference>
<evidence type="ECO:0000256" key="4">
    <source>
        <dbReference type="ARBA" id="ARBA00022729"/>
    </source>
</evidence>
<evidence type="ECO:0000256" key="8">
    <source>
        <dbReference type="ARBA" id="ARBA00025405"/>
    </source>
</evidence>
<feature type="signal peptide" evidence="11">
    <location>
        <begin position="1"/>
        <end position="17"/>
    </location>
</feature>
<dbReference type="FunFam" id="2.30.39.10:FF:000004">
    <property type="entry name" value="Serpin peptidase inhibitor, clade H, member 1"/>
    <property type="match status" value="1"/>
</dbReference>
<dbReference type="Proteomes" id="UP001356427">
    <property type="component" value="Unassembled WGS sequence"/>
</dbReference>
<accession>A0AAN8KP39</accession>
<proteinExistence type="inferred from homology"/>
<evidence type="ECO:0000256" key="5">
    <source>
        <dbReference type="ARBA" id="ARBA00022824"/>
    </source>
</evidence>
<gene>
    <name evidence="13" type="ORF">J4Q44_G00338000</name>
</gene>
<evidence type="ECO:0000256" key="1">
    <source>
        <dbReference type="ARBA" id="ARBA00004319"/>
    </source>
</evidence>
<evidence type="ECO:0000259" key="12">
    <source>
        <dbReference type="SMART" id="SM00093"/>
    </source>
</evidence>